<keyword evidence="2" id="KW-1133">Transmembrane helix</keyword>
<dbReference type="InterPro" id="IPR036259">
    <property type="entry name" value="MFS_trans_sf"/>
</dbReference>
<sequence length="443" mass="45412">MSPVAQTAGTVPSSPREPGERLVRPALLLAGILLLAANMRAPITVVSPLLGTISEELALSSATASVLISLPLLCFAAFSPLVPRLARRWGIEGTLVAALMLLCLAIVVRSLPWTPGLWLGTAGIGASVSAINVLLPSLLKRDFPTRIGPMTGVYNAVQSTFAAAASGLAVPLAGLPGWSWRTAIGITLGFALVGLAVMLPILRAALAGRAARRALTTDPLPDGVGPGSTAGGATAPLAAGTTSDAAGAPAPPRPSTPVWRSTIAWQVTAFMGVQSTLFYSMLTWWPSIERDAGLDPVTAGVHMALLQLSSIGGNLLTGALLRRVDARWVTMLPQPLIIIAFVGMLTAPDAALLWSVCFGFAAGNNIVAALSLFGARTRSHQSAAAVSGMGQSVGYLAAAVVPAALGVLHDATGSWTPVLWVLCGLAALTALLGWFAAGKRQLD</sequence>
<reference evidence="3 4" key="1">
    <citation type="submission" date="2018-07" db="EMBL/GenBank/DDBJ databases">
        <title>Arthrobacter sp. nov., isolated from raw cow's milk with high bacterial count.</title>
        <authorList>
            <person name="Hahne J."/>
            <person name="Isele D."/>
            <person name="Lipski A."/>
        </authorList>
    </citation>
    <scope>NUCLEOTIDE SEQUENCE [LARGE SCALE GENOMIC DNA]</scope>
    <source>
        <strain evidence="3 4">JZ R-35</strain>
    </source>
</reference>
<organism evidence="3 4">
    <name type="scientific">Galactobacter valiniphilus</name>
    <dbReference type="NCBI Taxonomy" id="2676122"/>
    <lineage>
        <taxon>Bacteria</taxon>
        <taxon>Bacillati</taxon>
        <taxon>Actinomycetota</taxon>
        <taxon>Actinomycetes</taxon>
        <taxon>Micrococcales</taxon>
        <taxon>Micrococcaceae</taxon>
        <taxon>Galactobacter</taxon>
    </lineage>
</organism>
<keyword evidence="4" id="KW-1185">Reference proteome</keyword>
<dbReference type="Proteomes" id="UP000265419">
    <property type="component" value="Unassembled WGS sequence"/>
</dbReference>
<feature type="transmembrane region" description="Helical" evidence="2">
    <location>
        <begin position="393"/>
        <end position="412"/>
    </location>
</feature>
<evidence type="ECO:0000256" key="2">
    <source>
        <dbReference type="SAM" id="Phobius"/>
    </source>
</evidence>
<feature type="transmembrane region" description="Helical" evidence="2">
    <location>
        <begin position="263"/>
        <end position="285"/>
    </location>
</feature>
<feature type="transmembrane region" description="Helical" evidence="2">
    <location>
        <begin position="352"/>
        <end position="373"/>
    </location>
</feature>
<accession>A0A399JBQ7</accession>
<dbReference type="InterPro" id="IPR052524">
    <property type="entry name" value="MFS_Cyanate_Porter"/>
</dbReference>
<dbReference type="Gene3D" id="1.20.1250.20">
    <property type="entry name" value="MFS general substrate transporter like domains"/>
    <property type="match status" value="2"/>
</dbReference>
<feature type="transmembrane region" description="Helical" evidence="2">
    <location>
        <begin position="151"/>
        <end position="172"/>
    </location>
</feature>
<dbReference type="EMBL" id="QQXK01000027">
    <property type="protein sequence ID" value="RII41472.1"/>
    <property type="molecule type" value="Genomic_DNA"/>
</dbReference>
<feature type="compositionally biased region" description="Low complexity" evidence="1">
    <location>
        <begin position="231"/>
        <end position="243"/>
    </location>
</feature>
<dbReference type="InterPro" id="IPR011701">
    <property type="entry name" value="MFS"/>
</dbReference>
<feature type="transmembrane region" description="Helical" evidence="2">
    <location>
        <begin position="90"/>
        <end position="111"/>
    </location>
</feature>
<gene>
    <name evidence="3" type="ORF">DWB68_12700</name>
</gene>
<keyword evidence="2" id="KW-0472">Membrane</keyword>
<dbReference type="PANTHER" id="PTHR23523:SF2">
    <property type="entry name" value="2-NITROIMIDAZOLE TRANSPORTER"/>
    <property type="match status" value="1"/>
</dbReference>
<evidence type="ECO:0000313" key="3">
    <source>
        <dbReference type="EMBL" id="RII41472.1"/>
    </source>
</evidence>
<dbReference type="Pfam" id="PF07690">
    <property type="entry name" value="MFS_1"/>
    <property type="match status" value="1"/>
</dbReference>
<dbReference type="SUPFAM" id="SSF103473">
    <property type="entry name" value="MFS general substrate transporter"/>
    <property type="match status" value="1"/>
</dbReference>
<proteinExistence type="predicted"/>
<name>A0A399JBQ7_9MICC</name>
<keyword evidence="2" id="KW-0812">Transmembrane</keyword>
<dbReference type="PANTHER" id="PTHR23523">
    <property type="match status" value="1"/>
</dbReference>
<feature type="region of interest" description="Disordered" evidence="1">
    <location>
        <begin position="217"/>
        <end position="256"/>
    </location>
</feature>
<feature type="transmembrane region" description="Helical" evidence="2">
    <location>
        <begin position="178"/>
        <end position="202"/>
    </location>
</feature>
<protein>
    <submittedName>
        <fullName evidence="3">MFS transporter</fullName>
    </submittedName>
</protein>
<feature type="transmembrane region" description="Helical" evidence="2">
    <location>
        <begin position="328"/>
        <end position="346"/>
    </location>
</feature>
<dbReference type="RefSeq" id="WP_119425494.1">
    <property type="nucleotide sequence ID" value="NZ_QQXK01000027.1"/>
</dbReference>
<evidence type="ECO:0000313" key="4">
    <source>
        <dbReference type="Proteomes" id="UP000265419"/>
    </source>
</evidence>
<dbReference type="AlphaFoldDB" id="A0A399JBQ7"/>
<dbReference type="GO" id="GO:0022857">
    <property type="term" value="F:transmembrane transporter activity"/>
    <property type="evidence" value="ECO:0007669"/>
    <property type="project" value="InterPro"/>
</dbReference>
<feature type="transmembrane region" description="Helical" evidence="2">
    <location>
        <begin position="117"/>
        <end position="139"/>
    </location>
</feature>
<evidence type="ECO:0000256" key="1">
    <source>
        <dbReference type="SAM" id="MobiDB-lite"/>
    </source>
</evidence>
<feature type="transmembrane region" description="Helical" evidence="2">
    <location>
        <begin position="26"/>
        <end position="45"/>
    </location>
</feature>
<feature type="transmembrane region" description="Helical" evidence="2">
    <location>
        <begin position="57"/>
        <end position="78"/>
    </location>
</feature>
<feature type="transmembrane region" description="Helical" evidence="2">
    <location>
        <begin position="297"/>
        <end position="321"/>
    </location>
</feature>
<feature type="transmembrane region" description="Helical" evidence="2">
    <location>
        <begin position="418"/>
        <end position="437"/>
    </location>
</feature>
<comment type="caution">
    <text evidence="3">The sequence shown here is derived from an EMBL/GenBank/DDBJ whole genome shotgun (WGS) entry which is preliminary data.</text>
</comment>